<dbReference type="PROSITE" id="PS52016">
    <property type="entry name" value="TONB_DEPENDENT_REC_3"/>
    <property type="match status" value="1"/>
</dbReference>
<proteinExistence type="inferred from homology"/>
<feature type="chain" id="PRO_5015731955" evidence="8">
    <location>
        <begin position="23"/>
        <end position="1067"/>
    </location>
</feature>
<dbReference type="Gene3D" id="2.170.130.10">
    <property type="entry name" value="TonB-dependent receptor, plug domain"/>
    <property type="match status" value="1"/>
</dbReference>
<gene>
    <name evidence="10" type="ORF">DB895_09210</name>
</gene>
<dbReference type="InterPro" id="IPR012910">
    <property type="entry name" value="Plug_dom"/>
</dbReference>
<sequence>MKLKFNGFLVLLLVLLTQITFAQDRTVAGVVTDESGLPIPGVNVLVKGTNNGIQTDFDGKFKIAASQGQKLVFSFLGMKTQEVTASSTSLKVKMQDDSVQLEGVVVTALGIKRQKKSLGYATATVTAKDLTEVNNTNLFGSLSGKLAGVDISAPAQVGASTKVVIRGFSSLGNNDPLYVIDGTPINNTGNGTSGVTTNRRTFDAGNGIGDLDPSNIESMTILKGAAATALYGSRAASGAIIVTTKSGKINSKLTVDISSSMDFSEVARVPHLQDKFGQGWYGQGFSSLPSHGASVSAENGSWGPAFNGEIRPWGAIVNNSQQIKPYVALKNNVKDFYDIGNSYTNNFRISGGGENSNFSLGFSDVNSDGIVPTDSDSYKRRNFNVSAGINSSKLDVRVNVNYVKKDQKAVNTGSGDDSGEGQTLVQELLQIPVDISIVDLKDYVNNPFNNPSNYFTPYASNPYFVLNENATKIDGNRLFGNTNITYKFNPKFSATYQIGGDYRMEKIKSYGAIVKYTEGSSQDVNNTVATVGGVTEQFSERAELDSYFNLNYNTKINDDFNISAMVGASANERKSDALTARITELDLPNYYELSNSASKPILTQGNSLRRNFGVYTSLETSYKDKLFLTLTGRNDWSSALPVKNNSYFYPSASLSGIVLDTPDTFLKLRAGWAQVSKDTEAYRTESSLTQAVAGANFGTINFPIGGVNAYEFKGQLGNNELKPETTSEVEFGAEANLFSRRVNIDASIYNKKTVDLLYDRAIPASTGFTTQTGNILDVTNKGIELVLNIIPIQTKSFTWNFNTTFTKNLSNVDNIVGGVDKLELTNGRDVTFNAVLGQPLGVYMAKVPKLSPAGQYIVDANGYYVPTEENQKIGTSERDFVMGFQNKFTYKNFMLSFGIDWKQGGEMFSESKYLAYFTGNGIETTYNDRNTFIIPNSVTEVVNGGVTTYVENTNPINAFTGTSNQTDFYNSQKNPTISKDFIFDKTFVRLRDISITFNVPSTLVKRIGLTNASFSVYGKNLALWTPNANPYVDPEISTFGNNIQGEFGESYGTPSQRTYGTTIKLTF</sequence>
<keyword evidence="6 7" id="KW-0998">Cell outer membrane</keyword>
<evidence type="ECO:0000256" key="5">
    <source>
        <dbReference type="ARBA" id="ARBA00023136"/>
    </source>
</evidence>
<evidence type="ECO:0000256" key="1">
    <source>
        <dbReference type="ARBA" id="ARBA00004571"/>
    </source>
</evidence>
<dbReference type="InterPro" id="IPR039426">
    <property type="entry name" value="TonB-dep_rcpt-like"/>
</dbReference>
<keyword evidence="3 7" id="KW-1134">Transmembrane beta strand</keyword>
<evidence type="ECO:0000256" key="8">
    <source>
        <dbReference type="SAM" id="SignalP"/>
    </source>
</evidence>
<organism evidence="10 11">
    <name type="scientific">Flavobacterium psychrotolerans</name>
    <dbReference type="NCBI Taxonomy" id="2169410"/>
    <lineage>
        <taxon>Bacteria</taxon>
        <taxon>Pseudomonadati</taxon>
        <taxon>Bacteroidota</taxon>
        <taxon>Flavobacteriia</taxon>
        <taxon>Flavobacteriales</taxon>
        <taxon>Flavobacteriaceae</taxon>
        <taxon>Flavobacterium</taxon>
    </lineage>
</organism>
<evidence type="ECO:0000313" key="11">
    <source>
        <dbReference type="Proteomes" id="UP000245449"/>
    </source>
</evidence>
<evidence type="ECO:0000256" key="2">
    <source>
        <dbReference type="ARBA" id="ARBA00022448"/>
    </source>
</evidence>
<dbReference type="NCBIfam" id="TIGR04056">
    <property type="entry name" value="OMP_RagA_SusC"/>
    <property type="match status" value="1"/>
</dbReference>
<keyword evidence="5 7" id="KW-0472">Membrane</keyword>
<feature type="domain" description="TonB-dependent receptor plug" evidence="9">
    <location>
        <begin position="115"/>
        <end position="239"/>
    </location>
</feature>
<evidence type="ECO:0000313" key="10">
    <source>
        <dbReference type="EMBL" id="PWA04935.1"/>
    </source>
</evidence>
<name>A0A2U1JIU5_9FLAO</name>
<dbReference type="InterPro" id="IPR023997">
    <property type="entry name" value="TonB-dep_OMP_SusC/RagA_CS"/>
</dbReference>
<keyword evidence="8" id="KW-0732">Signal</keyword>
<protein>
    <submittedName>
        <fullName evidence="10">SusC/RagA family TonB-linked outer membrane protein</fullName>
    </submittedName>
</protein>
<dbReference type="EMBL" id="QCZI01000010">
    <property type="protein sequence ID" value="PWA04935.1"/>
    <property type="molecule type" value="Genomic_DNA"/>
</dbReference>
<dbReference type="InterPro" id="IPR023996">
    <property type="entry name" value="TonB-dep_OMP_SusC/RagA"/>
</dbReference>
<accession>A0A2U1JIU5</accession>
<evidence type="ECO:0000256" key="3">
    <source>
        <dbReference type="ARBA" id="ARBA00022452"/>
    </source>
</evidence>
<dbReference type="AlphaFoldDB" id="A0A2U1JIU5"/>
<keyword evidence="2 7" id="KW-0813">Transport</keyword>
<comment type="caution">
    <text evidence="10">The sequence shown here is derived from an EMBL/GenBank/DDBJ whole genome shotgun (WGS) entry which is preliminary data.</text>
</comment>
<dbReference type="NCBIfam" id="TIGR04057">
    <property type="entry name" value="SusC_RagA_signa"/>
    <property type="match status" value="1"/>
</dbReference>
<dbReference type="Proteomes" id="UP000245449">
    <property type="component" value="Unassembled WGS sequence"/>
</dbReference>
<reference evidence="10 11" key="1">
    <citation type="submission" date="2018-04" db="EMBL/GenBank/DDBJ databases">
        <title>Flavobacterium sp. nov., isolated from glacier ice.</title>
        <authorList>
            <person name="Liu Q."/>
            <person name="Xin Y.-H."/>
        </authorList>
    </citation>
    <scope>NUCLEOTIDE SEQUENCE [LARGE SCALE GENOMIC DNA]</scope>
    <source>
        <strain evidence="10 11">RB1R5</strain>
    </source>
</reference>
<comment type="similarity">
    <text evidence="7">Belongs to the TonB-dependent receptor family.</text>
</comment>
<dbReference type="InterPro" id="IPR037066">
    <property type="entry name" value="Plug_dom_sf"/>
</dbReference>
<dbReference type="SUPFAM" id="SSF56935">
    <property type="entry name" value="Porins"/>
    <property type="match status" value="1"/>
</dbReference>
<dbReference type="Pfam" id="PF13715">
    <property type="entry name" value="CarbopepD_reg_2"/>
    <property type="match status" value="1"/>
</dbReference>
<dbReference type="Gene3D" id="2.40.170.20">
    <property type="entry name" value="TonB-dependent receptor, beta-barrel domain"/>
    <property type="match status" value="1"/>
</dbReference>
<dbReference type="OrthoDB" id="9768177at2"/>
<evidence type="ECO:0000259" key="9">
    <source>
        <dbReference type="Pfam" id="PF07715"/>
    </source>
</evidence>
<dbReference type="Gene3D" id="2.60.40.1120">
    <property type="entry name" value="Carboxypeptidase-like, regulatory domain"/>
    <property type="match status" value="1"/>
</dbReference>
<keyword evidence="4 7" id="KW-0812">Transmembrane</keyword>
<dbReference type="GO" id="GO:0009279">
    <property type="term" value="C:cell outer membrane"/>
    <property type="evidence" value="ECO:0007669"/>
    <property type="project" value="UniProtKB-SubCell"/>
</dbReference>
<evidence type="ECO:0000256" key="7">
    <source>
        <dbReference type="PROSITE-ProRule" id="PRU01360"/>
    </source>
</evidence>
<keyword evidence="11" id="KW-1185">Reference proteome</keyword>
<dbReference type="InterPro" id="IPR036942">
    <property type="entry name" value="Beta-barrel_TonB_sf"/>
</dbReference>
<evidence type="ECO:0000256" key="4">
    <source>
        <dbReference type="ARBA" id="ARBA00022692"/>
    </source>
</evidence>
<evidence type="ECO:0000256" key="6">
    <source>
        <dbReference type="ARBA" id="ARBA00023237"/>
    </source>
</evidence>
<dbReference type="RefSeq" id="WP_116725073.1">
    <property type="nucleotide sequence ID" value="NZ_QCZI01000010.1"/>
</dbReference>
<dbReference type="InterPro" id="IPR008969">
    <property type="entry name" value="CarboxyPept-like_regulatory"/>
</dbReference>
<comment type="subcellular location">
    <subcellularLocation>
        <location evidence="1 7">Cell outer membrane</location>
        <topology evidence="1 7">Multi-pass membrane protein</topology>
    </subcellularLocation>
</comment>
<feature type="signal peptide" evidence="8">
    <location>
        <begin position="1"/>
        <end position="22"/>
    </location>
</feature>
<dbReference type="Pfam" id="PF07715">
    <property type="entry name" value="Plug"/>
    <property type="match status" value="1"/>
</dbReference>
<dbReference type="SUPFAM" id="SSF49464">
    <property type="entry name" value="Carboxypeptidase regulatory domain-like"/>
    <property type="match status" value="1"/>
</dbReference>